<reference evidence="1" key="1">
    <citation type="submission" date="2020-03" db="EMBL/GenBank/DDBJ databases">
        <title>The deep terrestrial virosphere.</title>
        <authorList>
            <person name="Holmfeldt K."/>
            <person name="Nilsson E."/>
            <person name="Simone D."/>
            <person name="Lopez-Fernandez M."/>
            <person name="Wu X."/>
            <person name="de Brujin I."/>
            <person name="Lundin D."/>
            <person name="Andersson A."/>
            <person name="Bertilsson S."/>
            <person name="Dopson M."/>
        </authorList>
    </citation>
    <scope>NUCLEOTIDE SEQUENCE</scope>
    <source>
        <strain evidence="1">MM415A02497</strain>
    </source>
</reference>
<dbReference type="Pfam" id="PF05866">
    <property type="entry name" value="RusA"/>
    <property type="match status" value="1"/>
</dbReference>
<dbReference type="AlphaFoldDB" id="A0A6M3JWN5"/>
<dbReference type="InterPro" id="IPR036614">
    <property type="entry name" value="RusA-like_sf"/>
</dbReference>
<accession>A0A6M3JWN5</accession>
<dbReference type="InterPro" id="IPR008822">
    <property type="entry name" value="Endonuclease_RusA-like"/>
</dbReference>
<evidence type="ECO:0000313" key="1">
    <source>
        <dbReference type="EMBL" id="QJA73085.1"/>
    </source>
</evidence>
<dbReference type="SUPFAM" id="SSF103084">
    <property type="entry name" value="Holliday junction resolvase RusA"/>
    <property type="match status" value="1"/>
</dbReference>
<name>A0A6M3JWN5_9ZZZZ</name>
<gene>
    <name evidence="1" type="ORF">MM415A02497_0016</name>
</gene>
<dbReference type="GO" id="GO:0000287">
    <property type="term" value="F:magnesium ion binding"/>
    <property type="evidence" value="ECO:0007669"/>
    <property type="project" value="InterPro"/>
</dbReference>
<proteinExistence type="predicted"/>
<dbReference type="Gene3D" id="3.30.1330.70">
    <property type="entry name" value="Holliday junction resolvase RusA"/>
    <property type="match status" value="1"/>
</dbReference>
<dbReference type="GO" id="GO:0006310">
    <property type="term" value="P:DNA recombination"/>
    <property type="evidence" value="ECO:0007669"/>
    <property type="project" value="InterPro"/>
</dbReference>
<dbReference type="GO" id="GO:0006281">
    <property type="term" value="P:DNA repair"/>
    <property type="evidence" value="ECO:0007669"/>
    <property type="project" value="InterPro"/>
</dbReference>
<sequence>MREIKVSMPYIGKSLSCNHWKYKGGMYTRKETKQWMEALGWQIVTHHIEDWRQPITVRIDGIFKDKRSCPDLHNLVKVVCDSIEEVTGLNDRNYKTETGEPLIRHDEEPTILITVRENDA</sequence>
<dbReference type="EMBL" id="MT142000">
    <property type="protein sequence ID" value="QJA73085.1"/>
    <property type="molecule type" value="Genomic_DNA"/>
</dbReference>
<organism evidence="1">
    <name type="scientific">viral metagenome</name>
    <dbReference type="NCBI Taxonomy" id="1070528"/>
    <lineage>
        <taxon>unclassified sequences</taxon>
        <taxon>metagenomes</taxon>
        <taxon>organismal metagenomes</taxon>
    </lineage>
</organism>
<protein>
    <submittedName>
        <fullName evidence="1">Putative endodeoxyribonuclease</fullName>
    </submittedName>
</protein>